<keyword evidence="3" id="KW-0547">Nucleotide-binding</keyword>
<dbReference type="OrthoDB" id="198857at2759"/>
<keyword evidence="5" id="KW-0472">Membrane</keyword>
<evidence type="ECO:0000259" key="6">
    <source>
        <dbReference type="Pfam" id="PF01171"/>
    </source>
</evidence>
<evidence type="ECO:0000256" key="2">
    <source>
        <dbReference type="ARBA" id="ARBA00022694"/>
    </source>
</evidence>
<dbReference type="Gene3D" id="3.40.50.620">
    <property type="entry name" value="HUPs"/>
    <property type="match status" value="1"/>
</dbReference>
<dbReference type="InterPro" id="IPR011063">
    <property type="entry name" value="TilS/TtcA_N"/>
</dbReference>
<gene>
    <name evidence="7" type="ORF">COCNU_03G012090</name>
</gene>
<dbReference type="GO" id="GO:0005524">
    <property type="term" value="F:ATP binding"/>
    <property type="evidence" value="ECO:0007669"/>
    <property type="project" value="UniProtKB-KW"/>
</dbReference>
<keyword evidence="2" id="KW-0819">tRNA processing</keyword>
<dbReference type="PANTHER" id="PTHR43033">
    <property type="entry name" value="TRNA(ILE)-LYSIDINE SYNTHASE-RELATED"/>
    <property type="match status" value="1"/>
</dbReference>
<evidence type="ECO:0000313" key="8">
    <source>
        <dbReference type="Proteomes" id="UP000797356"/>
    </source>
</evidence>
<evidence type="ECO:0000256" key="5">
    <source>
        <dbReference type="SAM" id="Phobius"/>
    </source>
</evidence>
<proteinExistence type="predicted"/>
<keyword evidence="5" id="KW-1133">Transmembrane helix</keyword>
<dbReference type="GO" id="GO:0008033">
    <property type="term" value="P:tRNA processing"/>
    <property type="evidence" value="ECO:0007669"/>
    <property type="project" value="UniProtKB-KW"/>
</dbReference>
<keyword evidence="5" id="KW-0812">Transmembrane</keyword>
<dbReference type="EMBL" id="CM017874">
    <property type="protein sequence ID" value="KAG1335090.1"/>
    <property type="molecule type" value="Genomic_DNA"/>
</dbReference>
<dbReference type="GO" id="GO:0016879">
    <property type="term" value="F:ligase activity, forming carbon-nitrogen bonds"/>
    <property type="evidence" value="ECO:0007669"/>
    <property type="project" value="InterPro"/>
</dbReference>
<name>A0A8K0I4F7_COCNU</name>
<accession>A0A8K0I4F7</accession>
<dbReference type="InterPro" id="IPR014729">
    <property type="entry name" value="Rossmann-like_a/b/a_fold"/>
</dbReference>
<keyword evidence="8" id="KW-1185">Reference proteome</keyword>
<organism evidence="7 8">
    <name type="scientific">Cocos nucifera</name>
    <name type="common">Coconut palm</name>
    <dbReference type="NCBI Taxonomy" id="13894"/>
    <lineage>
        <taxon>Eukaryota</taxon>
        <taxon>Viridiplantae</taxon>
        <taxon>Streptophyta</taxon>
        <taxon>Embryophyta</taxon>
        <taxon>Tracheophyta</taxon>
        <taxon>Spermatophyta</taxon>
        <taxon>Magnoliopsida</taxon>
        <taxon>Liliopsida</taxon>
        <taxon>Arecaceae</taxon>
        <taxon>Arecoideae</taxon>
        <taxon>Cocoseae</taxon>
        <taxon>Attaleinae</taxon>
        <taxon>Cocos</taxon>
    </lineage>
</organism>
<feature type="domain" description="tRNA(Ile)-lysidine/2-thiocytidine synthase N-terminal" evidence="6">
    <location>
        <begin position="27"/>
        <end position="84"/>
    </location>
</feature>
<evidence type="ECO:0000313" key="7">
    <source>
        <dbReference type="EMBL" id="KAG1335090.1"/>
    </source>
</evidence>
<dbReference type="Pfam" id="PF01171">
    <property type="entry name" value="ATP_bind_3"/>
    <property type="match status" value="1"/>
</dbReference>
<feature type="transmembrane region" description="Helical" evidence="5">
    <location>
        <begin position="86"/>
        <end position="110"/>
    </location>
</feature>
<protein>
    <recommendedName>
        <fullName evidence="6">tRNA(Ile)-lysidine/2-thiocytidine synthase N-terminal domain-containing protein</fullName>
    </recommendedName>
</protein>
<reference evidence="7" key="1">
    <citation type="journal article" date="2017" name="Gigascience">
        <title>The genome draft of coconut (Cocos nucifera).</title>
        <authorList>
            <person name="Xiao Y."/>
            <person name="Xu P."/>
            <person name="Fan H."/>
            <person name="Baudouin L."/>
            <person name="Xia W."/>
            <person name="Bocs S."/>
            <person name="Xu J."/>
            <person name="Li Q."/>
            <person name="Guo A."/>
            <person name="Zhou L."/>
            <person name="Li J."/>
            <person name="Wu Y."/>
            <person name="Ma Z."/>
            <person name="Armero A."/>
            <person name="Issali A.E."/>
            <person name="Liu N."/>
            <person name="Peng M."/>
            <person name="Yang Y."/>
        </authorList>
    </citation>
    <scope>NUCLEOTIDE SEQUENCE</scope>
    <source>
        <tissue evidence="7">Spear leaf of Hainan Tall coconut</tissue>
    </source>
</reference>
<dbReference type="PANTHER" id="PTHR43033:SF5">
    <property type="entry name" value="TRNA(ILE)-LYSIDINE SYNTHETASE"/>
    <property type="match status" value="1"/>
</dbReference>
<reference evidence="7" key="2">
    <citation type="submission" date="2019-07" db="EMBL/GenBank/DDBJ databases">
        <authorList>
            <person name="Yang Y."/>
            <person name="Bocs S."/>
            <person name="Baudouin L."/>
        </authorList>
    </citation>
    <scope>NUCLEOTIDE SEQUENCE</scope>
    <source>
        <tissue evidence="7">Spear leaf of Hainan Tall coconut</tissue>
    </source>
</reference>
<sequence>MALCVLTAGWKSDGRSDRNETSGFIDGLVGIIVDHRLRSESSEEATQVRDRVNKIGIRCEIACCDWPDGRPKKGHLQEAAREMRKIGVFVSLDIFICIFSAFEVIMHGYAIVDLEKLNPSDVEDLCLSKFLALILQFISQRNRPIRGSISKLLLGYIRNIPCKVHSASLFWYHILNPEYSLTNDLPKTL</sequence>
<keyword evidence="1" id="KW-0436">Ligase</keyword>
<dbReference type="InterPro" id="IPR012094">
    <property type="entry name" value="tRNA_Ile_lys_synt"/>
</dbReference>
<evidence type="ECO:0000256" key="4">
    <source>
        <dbReference type="ARBA" id="ARBA00022840"/>
    </source>
</evidence>
<evidence type="ECO:0000256" key="1">
    <source>
        <dbReference type="ARBA" id="ARBA00022598"/>
    </source>
</evidence>
<comment type="caution">
    <text evidence="7">The sequence shown here is derived from an EMBL/GenBank/DDBJ whole genome shotgun (WGS) entry which is preliminary data.</text>
</comment>
<dbReference type="Proteomes" id="UP000797356">
    <property type="component" value="Chromosome 3"/>
</dbReference>
<evidence type="ECO:0000256" key="3">
    <source>
        <dbReference type="ARBA" id="ARBA00022741"/>
    </source>
</evidence>
<keyword evidence="4" id="KW-0067">ATP-binding</keyword>
<dbReference type="AlphaFoldDB" id="A0A8K0I4F7"/>